<dbReference type="EMBL" id="RKRA01000001">
    <property type="protein sequence ID" value="RPF28233.1"/>
    <property type="molecule type" value="Genomic_DNA"/>
</dbReference>
<sequence length="119" mass="12670">MQAPSASSSPRSSPSRGDRPRAAPPSQRAELTVCGSYFPQVVTLAAGVPTVLSVHRQEGSWCSEQLHIPELGVVVDLPCFERTEIELPALPVGCYEFTCGMEMLHGTLAVGESGVFSEP</sequence>
<protein>
    <submittedName>
        <fullName evidence="3">Cupredoxin-like protein</fullName>
    </submittedName>
</protein>
<dbReference type="Gene3D" id="2.60.40.420">
    <property type="entry name" value="Cupredoxins - blue copper proteins"/>
    <property type="match status" value="1"/>
</dbReference>
<keyword evidence="4" id="KW-1185">Reference proteome</keyword>
<organism evidence="3 4">
    <name type="scientific">Georgenia muralis</name>
    <dbReference type="NCBI Taxonomy" id="154117"/>
    <lineage>
        <taxon>Bacteria</taxon>
        <taxon>Bacillati</taxon>
        <taxon>Actinomycetota</taxon>
        <taxon>Actinomycetes</taxon>
        <taxon>Micrococcales</taxon>
        <taxon>Bogoriellaceae</taxon>
        <taxon>Georgenia</taxon>
    </lineage>
</organism>
<dbReference type="AlphaFoldDB" id="A0A3N4Z7E4"/>
<feature type="domain" description="EfeO-type cupredoxin-like" evidence="2">
    <location>
        <begin position="22"/>
        <end position="110"/>
    </location>
</feature>
<accession>A0A3N4Z7E4</accession>
<dbReference type="InterPro" id="IPR028096">
    <property type="entry name" value="EfeO_Cupredoxin"/>
</dbReference>
<dbReference type="RefSeq" id="WP_281274920.1">
    <property type="nucleotide sequence ID" value="NZ_RKRA01000001.1"/>
</dbReference>
<reference evidence="3 4" key="1">
    <citation type="submission" date="2018-11" db="EMBL/GenBank/DDBJ databases">
        <title>Sequencing the genomes of 1000 actinobacteria strains.</title>
        <authorList>
            <person name="Klenk H.-P."/>
        </authorList>
    </citation>
    <scope>NUCLEOTIDE SEQUENCE [LARGE SCALE GENOMIC DNA]</scope>
    <source>
        <strain evidence="3 4">DSM 14418</strain>
    </source>
</reference>
<comment type="caution">
    <text evidence="3">The sequence shown here is derived from an EMBL/GenBank/DDBJ whole genome shotgun (WGS) entry which is preliminary data.</text>
</comment>
<dbReference type="InterPro" id="IPR008972">
    <property type="entry name" value="Cupredoxin"/>
</dbReference>
<feature type="compositionally biased region" description="Low complexity" evidence="1">
    <location>
        <begin position="1"/>
        <end position="15"/>
    </location>
</feature>
<name>A0A3N4Z7E4_9MICO</name>
<evidence type="ECO:0000256" key="1">
    <source>
        <dbReference type="SAM" id="MobiDB-lite"/>
    </source>
</evidence>
<evidence type="ECO:0000313" key="3">
    <source>
        <dbReference type="EMBL" id="RPF28233.1"/>
    </source>
</evidence>
<evidence type="ECO:0000313" key="4">
    <source>
        <dbReference type="Proteomes" id="UP000280726"/>
    </source>
</evidence>
<dbReference type="SUPFAM" id="SSF49503">
    <property type="entry name" value="Cupredoxins"/>
    <property type="match status" value="1"/>
</dbReference>
<feature type="region of interest" description="Disordered" evidence="1">
    <location>
        <begin position="1"/>
        <end position="28"/>
    </location>
</feature>
<evidence type="ECO:0000259" key="2">
    <source>
        <dbReference type="Pfam" id="PF13473"/>
    </source>
</evidence>
<gene>
    <name evidence="3" type="ORF">EDD32_2749</name>
</gene>
<dbReference type="Pfam" id="PF13473">
    <property type="entry name" value="Cupredoxin_1"/>
    <property type="match status" value="1"/>
</dbReference>
<proteinExistence type="predicted"/>
<dbReference type="Proteomes" id="UP000280726">
    <property type="component" value="Unassembled WGS sequence"/>
</dbReference>